<dbReference type="InterPro" id="IPR010982">
    <property type="entry name" value="Lambda_DNA-bd_dom_sf"/>
</dbReference>
<dbReference type="InterPro" id="IPR001387">
    <property type="entry name" value="Cro/C1-type_HTH"/>
</dbReference>
<evidence type="ECO:0000256" key="1">
    <source>
        <dbReference type="ARBA" id="ARBA00023015"/>
    </source>
</evidence>
<organism evidence="6 8">
    <name type="scientific">Shewanella psychromarinicola</name>
    <dbReference type="NCBI Taxonomy" id="2487742"/>
    <lineage>
        <taxon>Bacteria</taxon>
        <taxon>Pseudomonadati</taxon>
        <taxon>Pseudomonadota</taxon>
        <taxon>Gammaproteobacteria</taxon>
        <taxon>Alteromonadales</taxon>
        <taxon>Shewanellaceae</taxon>
        <taxon>Shewanella</taxon>
    </lineage>
</organism>
<dbReference type="CDD" id="cd00093">
    <property type="entry name" value="HTH_XRE"/>
    <property type="match status" value="1"/>
</dbReference>
<evidence type="ECO:0000313" key="6">
    <source>
        <dbReference type="EMBL" id="RPA28113.1"/>
    </source>
</evidence>
<dbReference type="Proteomes" id="UP000278855">
    <property type="component" value="Unassembled WGS sequence"/>
</dbReference>
<keyword evidence="1" id="KW-0805">Transcription regulation</keyword>
<dbReference type="EMBL" id="CP034073">
    <property type="protein sequence ID" value="AZG34539.1"/>
    <property type="molecule type" value="Genomic_DNA"/>
</dbReference>
<dbReference type="OrthoDB" id="9799384at2"/>
<reference evidence="6" key="3">
    <citation type="submission" date="2018-11" db="EMBL/GenBank/DDBJ databases">
        <authorList>
            <person name="Hwang Y.J."/>
            <person name="Hwang C.Y."/>
        </authorList>
    </citation>
    <scope>NUCLEOTIDE SEQUENCE</scope>
    <source>
        <strain evidence="6">R106</strain>
    </source>
</reference>
<accession>A0A3N4DQJ4</accession>
<keyword evidence="2 6" id="KW-0238">DNA-binding</keyword>
<evidence type="ECO:0000313" key="7">
    <source>
        <dbReference type="Proteomes" id="UP000273778"/>
    </source>
</evidence>
<sequence length="101" mass="11194">MSRLLKSLHNTAQGLHDAGIMKTATMRELDELCLPEVNVLSAAEIKHIRVSNRLSQPVFARGLNVSVSSVQKWEQGKRHPEGPALKLLNLVQKNGFDLLKA</sequence>
<dbReference type="InterPro" id="IPR052359">
    <property type="entry name" value="HTH-type_reg/antitoxin"/>
</dbReference>
<dbReference type="PANTHER" id="PTHR36511">
    <property type="entry name" value="MERR FAMILY BACTERIAL REGULATORY PROTEIN"/>
    <property type="match status" value="1"/>
</dbReference>
<reference evidence="5 7" key="1">
    <citation type="submission" date="2018-11" db="EMBL/GenBank/DDBJ databases">
        <title>Shewanella sp. M2.</title>
        <authorList>
            <person name="Hwang Y.J."/>
            <person name="Hwang C.Y."/>
        </authorList>
    </citation>
    <scope>NUCLEOTIDE SEQUENCE [LARGE SCALE GENOMIC DNA]</scope>
    <source>
        <strain evidence="5 7">M2</strain>
    </source>
</reference>
<protein>
    <submittedName>
        <fullName evidence="6">DNA-binding transcriptional regulator</fullName>
    </submittedName>
</protein>
<name>A0A3N4DQJ4_9GAMM</name>
<dbReference type="PROSITE" id="PS50943">
    <property type="entry name" value="HTH_CROC1"/>
    <property type="match status" value="1"/>
</dbReference>
<evidence type="ECO:0000256" key="3">
    <source>
        <dbReference type="ARBA" id="ARBA00023163"/>
    </source>
</evidence>
<dbReference type="Pfam" id="PF01381">
    <property type="entry name" value="HTH_3"/>
    <property type="match status" value="1"/>
</dbReference>
<dbReference type="RefSeq" id="WP_124013436.1">
    <property type="nucleotide sequence ID" value="NZ_CP034073.1"/>
</dbReference>
<proteinExistence type="predicted"/>
<gene>
    <name evidence="6" type="ORF">EGC77_15430</name>
    <name evidence="5" type="ORF">EGC80_06105</name>
</gene>
<dbReference type="AlphaFoldDB" id="A0A3N4DQJ4"/>
<dbReference type="EMBL" id="RKKB01000008">
    <property type="protein sequence ID" value="RPA28113.1"/>
    <property type="molecule type" value="Genomic_DNA"/>
</dbReference>
<dbReference type="GO" id="GO:0003677">
    <property type="term" value="F:DNA binding"/>
    <property type="evidence" value="ECO:0007669"/>
    <property type="project" value="UniProtKB-KW"/>
</dbReference>
<feature type="domain" description="HTH cro/C1-type" evidence="4">
    <location>
        <begin position="45"/>
        <end position="80"/>
    </location>
</feature>
<reference evidence="8" key="2">
    <citation type="submission" date="2018-11" db="EMBL/GenBank/DDBJ databases">
        <title>Shewanella sp. R106.</title>
        <authorList>
            <person name="Hwang Y.J."/>
            <person name="Hwang C.Y."/>
        </authorList>
    </citation>
    <scope>NUCLEOTIDE SEQUENCE [LARGE SCALE GENOMIC DNA]</scope>
    <source>
        <strain evidence="8">R106</strain>
    </source>
</reference>
<evidence type="ECO:0000313" key="5">
    <source>
        <dbReference type="EMBL" id="AZG34539.1"/>
    </source>
</evidence>
<dbReference type="Proteomes" id="UP000273778">
    <property type="component" value="Chromosome"/>
</dbReference>
<evidence type="ECO:0000259" key="4">
    <source>
        <dbReference type="PROSITE" id="PS50943"/>
    </source>
</evidence>
<dbReference type="SUPFAM" id="SSF47413">
    <property type="entry name" value="lambda repressor-like DNA-binding domains"/>
    <property type="match status" value="1"/>
</dbReference>
<evidence type="ECO:0000256" key="2">
    <source>
        <dbReference type="ARBA" id="ARBA00023125"/>
    </source>
</evidence>
<dbReference type="PANTHER" id="PTHR36511:SF3">
    <property type="entry name" value="ANTITOXIN HIGA-2"/>
    <property type="match status" value="1"/>
</dbReference>
<dbReference type="KEGG" id="spsr:EGC80_06105"/>
<dbReference type="Gene3D" id="1.10.260.40">
    <property type="entry name" value="lambda repressor-like DNA-binding domains"/>
    <property type="match status" value="1"/>
</dbReference>
<keyword evidence="7" id="KW-1185">Reference proteome</keyword>
<evidence type="ECO:0000313" key="8">
    <source>
        <dbReference type="Proteomes" id="UP000278855"/>
    </source>
</evidence>
<keyword evidence="3" id="KW-0804">Transcription</keyword>